<feature type="transmembrane region" description="Helical" evidence="5">
    <location>
        <begin position="138"/>
        <end position="158"/>
    </location>
</feature>
<dbReference type="InterPro" id="IPR020846">
    <property type="entry name" value="MFS_dom"/>
</dbReference>
<feature type="transmembrane region" description="Helical" evidence="5">
    <location>
        <begin position="334"/>
        <end position="352"/>
    </location>
</feature>
<protein>
    <submittedName>
        <fullName evidence="7">MFS transporter</fullName>
    </submittedName>
</protein>
<accession>A0A5P8N8P8</accession>
<name>A0A5P8N8P8_9ASCO</name>
<dbReference type="EMBL" id="MK890674">
    <property type="protein sequence ID" value="QFR37179.1"/>
    <property type="molecule type" value="Genomic_DNA"/>
</dbReference>
<feature type="transmembrane region" description="Helical" evidence="5">
    <location>
        <begin position="83"/>
        <end position="102"/>
    </location>
</feature>
<feature type="domain" description="Major facilitator superfamily (MFS) profile" evidence="6">
    <location>
        <begin position="47"/>
        <end position="454"/>
    </location>
</feature>
<evidence type="ECO:0000256" key="5">
    <source>
        <dbReference type="SAM" id="Phobius"/>
    </source>
</evidence>
<dbReference type="PANTHER" id="PTHR23508">
    <property type="entry name" value="CARBOXYLIC ACID TRANSPORTER PROTEIN HOMOLOG"/>
    <property type="match status" value="1"/>
</dbReference>
<evidence type="ECO:0000256" key="4">
    <source>
        <dbReference type="ARBA" id="ARBA00023136"/>
    </source>
</evidence>
<keyword evidence="2 5" id="KW-0812">Transmembrane</keyword>
<evidence type="ECO:0000256" key="1">
    <source>
        <dbReference type="ARBA" id="ARBA00004141"/>
    </source>
</evidence>
<feature type="transmembrane region" description="Helical" evidence="5">
    <location>
        <begin position="268"/>
        <end position="286"/>
    </location>
</feature>
<dbReference type="SUPFAM" id="SSF103473">
    <property type="entry name" value="MFS general substrate transporter"/>
    <property type="match status" value="1"/>
</dbReference>
<dbReference type="AlphaFoldDB" id="A0A5P8N8P8"/>
<feature type="transmembrane region" description="Helical" evidence="5">
    <location>
        <begin position="47"/>
        <end position="71"/>
    </location>
</feature>
<keyword evidence="4 5" id="KW-0472">Membrane</keyword>
<dbReference type="InterPro" id="IPR005828">
    <property type="entry name" value="MFS_sugar_transport-like"/>
</dbReference>
<organism evidence="7">
    <name type="scientific">Cyberlindnera americana</name>
    <dbReference type="NCBI Taxonomy" id="36016"/>
    <lineage>
        <taxon>Eukaryota</taxon>
        <taxon>Fungi</taxon>
        <taxon>Dikarya</taxon>
        <taxon>Ascomycota</taxon>
        <taxon>Saccharomycotina</taxon>
        <taxon>Saccharomycetes</taxon>
        <taxon>Phaffomycetales</taxon>
        <taxon>Phaffomycetaceae</taxon>
        <taxon>Cyberlindnera</taxon>
    </lineage>
</organism>
<evidence type="ECO:0000259" key="6">
    <source>
        <dbReference type="PROSITE" id="PS50850"/>
    </source>
</evidence>
<keyword evidence="3 5" id="KW-1133">Transmembrane helix</keyword>
<comment type="subcellular location">
    <subcellularLocation>
        <location evidence="1">Membrane</location>
        <topology evidence="1">Multi-pass membrane protein</topology>
    </subcellularLocation>
</comment>
<gene>
    <name evidence="7" type="ORF">g5507</name>
</gene>
<dbReference type="GO" id="GO:0005886">
    <property type="term" value="C:plasma membrane"/>
    <property type="evidence" value="ECO:0007669"/>
    <property type="project" value="TreeGrafter"/>
</dbReference>
<dbReference type="PANTHER" id="PTHR23508:SF10">
    <property type="entry name" value="CARBOXYLIC ACID TRANSPORTER PROTEIN HOMOLOG"/>
    <property type="match status" value="1"/>
</dbReference>
<feature type="transmembrane region" description="Helical" evidence="5">
    <location>
        <begin position="364"/>
        <end position="382"/>
    </location>
</feature>
<dbReference type="GO" id="GO:0035879">
    <property type="term" value="P:plasma membrane lactate transport"/>
    <property type="evidence" value="ECO:0007669"/>
    <property type="project" value="TreeGrafter"/>
</dbReference>
<feature type="transmembrane region" description="Helical" evidence="5">
    <location>
        <begin position="202"/>
        <end position="221"/>
    </location>
</feature>
<evidence type="ECO:0000256" key="3">
    <source>
        <dbReference type="ARBA" id="ARBA00022989"/>
    </source>
</evidence>
<evidence type="ECO:0000256" key="2">
    <source>
        <dbReference type="ARBA" id="ARBA00022692"/>
    </source>
</evidence>
<reference evidence="7" key="1">
    <citation type="journal article" date="2019" name="Front. Microbiol.">
        <title>An Overview of Genes From Cyberlindnera americana, a Symbiont Yeast Isolated From the Gut of the Bark Beetle Dendroctonus rhizophagus (Curculionidae: Scolytinae), Involved in the Detoxification Process Using Genome and Transcriptome Data.</title>
        <authorList>
            <person name="Soto-Robles L.V."/>
            <person name="Torres-Banda V."/>
            <person name="Rivera-Orduna F.N."/>
            <person name="Curiel-Quesada E."/>
            <person name="Hidalgo-Lara M.E."/>
            <person name="Zuniga G."/>
        </authorList>
    </citation>
    <scope>NUCLEOTIDE SEQUENCE</scope>
    <source>
        <strain evidence="7">ChDrAdgY46</strain>
    </source>
</reference>
<feature type="transmembrane region" description="Helical" evidence="5">
    <location>
        <begin position="170"/>
        <end position="190"/>
    </location>
</feature>
<dbReference type="GO" id="GO:0015355">
    <property type="term" value="F:secondary active monocarboxylate transmembrane transporter activity"/>
    <property type="evidence" value="ECO:0007669"/>
    <property type="project" value="TreeGrafter"/>
</dbReference>
<sequence length="497" mass="55024">MSNKEKTSVSRYILTRIPTLFTPPGTSLSVLNPKPALSQLTRSDWNYFFMGYFAWTIDAVDFFCVSATAPALAKSFDRSIHDITWGITLVLMTRTLGALIFGSITDMYGRKPTYLAVMILFCIIEIGTGFVQNYTQFLIVRFMFGICMGGCYTTASATALESQPADARSFLGGIFLPGYNLGYILAVAFYRGFEYTAHGWRALFWFSSAPPLLLFCWRAYFPEHPHFVEHKRVQREKALMDGKEGQANSPIKQFLSDLRIAISQNTLLFIYLVVYMSLMNFSSHASQDLMPTMLQLQLNFSANARTGIMIVINSGAILGGLCIGVLTEYIGRRLGVFACAVMSSALIYPAFFSTSMGGLMAGGLFMQFFVMGCWGITSVYIMELSPPAFRASFGGLAYQLGNLASSASSTIEAQISAAFPLGDDVYDYGKSMALFMTGVNVALIICITCGPEYFHRDFSPEAEARELGMEETVLERTELSNSFDIDFEKGQTSHSEN</sequence>
<dbReference type="InterPro" id="IPR036259">
    <property type="entry name" value="MFS_trans_sf"/>
</dbReference>
<evidence type="ECO:0000313" key="7">
    <source>
        <dbReference type="EMBL" id="QFR37179.1"/>
    </source>
</evidence>
<feature type="transmembrane region" description="Helical" evidence="5">
    <location>
        <begin position="306"/>
        <end position="327"/>
    </location>
</feature>
<dbReference type="Pfam" id="PF00083">
    <property type="entry name" value="Sugar_tr"/>
    <property type="match status" value="1"/>
</dbReference>
<proteinExistence type="predicted"/>
<dbReference type="CDD" id="cd17316">
    <property type="entry name" value="MFS_SV2_like"/>
    <property type="match status" value="1"/>
</dbReference>
<dbReference type="PROSITE" id="PS50850">
    <property type="entry name" value="MFS"/>
    <property type="match status" value="1"/>
</dbReference>
<feature type="transmembrane region" description="Helical" evidence="5">
    <location>
        <begin position="114"/>
        <end position="132"/>
    </location>
</feature>
<dbReference type="Gene3D" id="1.20.1250.20">
    <property type="entry name" value="MFS general substrate transporter like domains"/>
    <property type="match status" value="2"/>
</dbReference>